<feature type="coiled-coil region" evidence="6">
    <location>
        <begin position="55"/>
        <end position="96"/>
    </location>
</feature>
<dbReference type="PROSITE" id="PS50048">
    <property type="entry name" value="ZN2_CY6_FUNGAL_2"/>
    <property type="match status" value="1"/>
</dbReference>
<protein>
    <recommendedName>
        <fullName evidence="7">Zn(2)-C6 fungal-type domain-containing protein</fullName>
    </recommendedName>
</protein>
<keyword evidence="9" id="KW-1185">Reference proteome</keyword>
<sequence length="717" mass="80796">MVQVCDRCRLKRVKCDGRQPKCGRCDRAGVECTTSAQLRRKTTPRGYVEPTRETTQQLRDELQKARDQVRGVSAQAEELRATVARQNEELERLKHLHSNINSVPSSHKCSSQDPVVGHLGRLVLGDSNAEFFAGSTTGVHFILSAQQQYQRRFQSSGHFPEGVFRLHVLRVCQGRARIRLSEPDPQVLNFPDFEYDFLFQQDITSFKSIFDRFKHCWGTLYPVLLPKQFFAALDQLFQGIRASSDVSFLLQTYALLALDASSHHSPDSDVLHHTLTQSQYDRILSDLFGRMPSRGDLTTLQALLLYLLYLQITSQHSLGLRICGMAVRLAQSLGLHRHSRRFRHVQGETELRKRLWWCVYILDVQSSVLFGLPRTVQHADVDVDLPINADFDDLHCEQLSYPLPGETTRVEPFIHYIQLSQLLSRCLQQMYTTTDRRGAIGKIQRLQRELDVWGQNVLASQSDIALMEDIGKNDLGEMSGYISLWLSLLAQFTSVLIHRPALTFDPEEPQFSESLDVCVESATQIIACFHNGSGHHLLPQMWPSGYHLVFQSALMLLYNCWVRGPQDASTSQSSMNLATSLNPMKLVGTAIELLNPQPTTADNIASTPGNLNSGLSPEAITELSQTSSFLQHLYDQSLRADLRTIELPPPSAQLPGMPILHSILASSPAQTPRSFDYSSMLDPMNIATATWAPFSIGEVNQMEPFEFTDSFLVPWGD</sequence>
<reference evidence="9" key="1">
    <citation type="journal article" date="2014" name="Nat. Commun.">
        <title>Genomic adaptations of the halophilic Dead Sea filamentous fungus Eurotium rubrum.</title>
        <authorList>
            <person name="Kis-Papo T."/>
            <person name="Weig A.R."/>
            <person name="Riley R."/>
            <person name="Persoh D."/>
            <person name="Salamov A."/>
            <person name="Sun H."/>
            <person name="Lipzen A."/>
            <person name="Wasser S.P."/>
            <person name="Rambold G."/>
            <person name="Grigoriev I.V."/>
            <person name="Nevo E."/>
        </authorList>
    </citation>
    <scope>NUCLEOTIDE SEQUENCE [LARGE SCALE GENOMIC DNA]</scope>
    <source>
        <strain evidence="9">CBS 135680</strain>
    </source>
</reference>
<dbReference type="AlphaFoldDB" id="A0A017SDT7"/>
<dbReference type="Pfam" id="PF00172">
    <property type="entry name" value="Zn_clus"/>
    <property type="match status" value="1"/>
</dbReference>
<evidence type="ECO:0000313" key="9">
    <source>
        <dbReference type="Proteomes" id="UP000019804"/>
    </source>
</evidence>
<dbReference type="InterPro" id="IPR007219">
    <property type="entry name" value="XnlR_reg_dom"/>
</dbReference>
<dbReference type="GO" id="GO:0003677">
    <property type="term" value="F:DNA binding"/>
    <property type="evidence" value="ECO:0007669"/>
    <property type="project" value="UniProtKB-KW"/>
</dbReference>
<evidence type="ECO:0000256" key="2">
    <source>
        <dbReference type="ARBA" id="ARBA00023015"/>
    </source>
</evidence>
<organism evidence="8 9">
    <name type="scientific">Aspergillus ruber (strain CBS 135680)</name>
    <dbReference type="NCBI Taxonomy" id="1388766"/>
    <lineage>
        <taxon>Eukaryota</taxon>
        <taxon>Fungi</taxon>
        <taxon>Dikarya</taxon>
        <taxon>Ascomycota</taxon>
        <taxon>Pezizomycotina</taxon>
        <taxon>Eurotiomycetes</taxon>
        <taxon>Eurotiomycetidae</taxon>
        <taxon>Eurotiales</taxon>
        <taxon>Aspergillaceae</taxon>
        <taxon>Aspergillus</taxon>
        <taxon>Aspergillus subgen. Aspergillus</taxon>
    </lineage>
</organism>
<dbReference type="SMART" id="SM00066">
    <property type="entry name" value="GAL4"/>
    <property type="match status" value="1"/>
</dbReference>
<keyword evidence="2" id="KW-0805">Transcription regulation</keyword>
<dbReference type="CDD" id="cd12148">
    <property type="entry name" value="fungal_TF_MHR"/>
    <property type="match status" value="1"/>
</dbReference>
<proteinExistence type="predicted"/>
<evidence type="ECO:0000259" key="7">
    <source>
        <dbReference type="PROSITE" id="PS50048"/>
    </source>
</evidence>
<evidence type="ECO:0000256" key="1">
    <source>
        <dbReference type="ARBA" id="ARBA00022723"/>
    </source>
</evidence>
<dbReference type="Gene3D" id="4.10.240.10">
    <property type="entry name" value="Zn(2)-C6 fungal-type DNA-binding domain"/>
    <property type="match status" value="1"/>
</dbReference>
<dbReference type="GeneID" id="63700609"/>
<dbReference type="Proteomes" id="UP000019804">
    <property type="component" value="Unassembled WGS sequence"/>
</dbReference>
<evidence type="ECO:0000313" key="8">
    <source>
        <dbReference type="EMBL" id="EYE94405.1"/>
    </source>
</evidence>
<keyword evidence="5" id="KW-0539">Nucleus</keyword>
<keyword evidence="3" id="KW-0238">DNA-binding</keyword>
<dbReference type="RefSeq" id="XP_040638093.1">
    <property type="nucleotide sequence ID" value="XM_040785485.1"/>
</dbReference>
<dbReference type="HOGENOM" id="CLU_023583_0_0_1"/>
<keyword evidence="4" id="KW-0804">Transcription</keyword>
<dbReference type="EMBL" id="KK088426">
    <property type="protein sequence ID" value="EYE94405.1"/>
    <property type="molecule type" value="Genomic_DNA"/>
</dbReference>
<keyword evidence="6" id="KW-0175">Coiled coil</keyword>
<evidence type="ECO:0000256" key="6">
    <source>
        <dbReference type="SAM" id="Coils"/>
    </source>
</evidence>
<evidence type="ECO:0000256" key="4">
    <source>
        <dbReference type="ARBA" id="ARBA00023163"/>
    </source>
</evidence>
<evidence type="ECO:0000256" key="5">
    <source>
        <dbReference type="ARBA" id="ARBA00023242"/>
    </source>
</evidence>
<dbReference type="InterPro" id="IPR036864">
    <property type="entry name" value="Zn2-C6_fun-type_DNA-bd_sf"/>
</dbReference>
<dbReference type="OrthoDB" id="10001928at2759"/>
<dbReference type="GO" id="GO:0006351">
    <property type="term" value="P:DNA-templated transcription"/>
    <property type="evidence" value="ECO:0007669"/>
    <property type="project" value="InterPro"/>
</dbReference>
<dbReference type="GO" id="GO:0008270">
    <property type="term" value="F:zinc ion binding"/>
    <property type="evidence" value="ECO:0007669"/>
    <property type="project" value="InterPro"/>
</dbReference>
<dbReference type="GO" id="GO:0000981">
    <property type="term" value="F:DNA-binding transcription factor activity, RNA polymerase II-specific"/>
    <property type="evidence" value="ECO:0007669"/>
    <property type="project" value="InterPro"/>
</dbReference>
<accession>A0A017SDT7</accession>
<evidence type="ECO:0000256" key="3">
    <source>
        <dbReference type="ARBA" id="ARBA00023125"/>
    </source>
</evidence>
<dbReference type="STRING" id="1388766.A0A017SDT7"/>
<dbReference type="InterPro" id="IPR050987">
    <property type="entry name" value="AtrR-like"/>
</dbReference>
<dbReference type="CDD" id="cd00067">
    <property type="entry name" value="GAL4"/>
    <property type="match status" value="1"/>
</dbReference>
<dbReference type="InterPro" id="IPR001138">
    <property type="entry name" value="Zn2Cys6_DnaBD"/>
</dbReference>
<dbReference type="PANTHER" id="PTHR46910:SF12">
    <property type="entry name" value="REGULATORY PROTEIN CAT8"/>
    <property type="match status" value="1"/>
</dbReference>
<dbReference type="SMART" id="SM00906">
    <property type="entry name" value="Fungal_trans"/>
    <property type="match status" value="1"/>
</dbReference>
<name>A0A017SDT7_ASPRC</name>
<dbReference type="SUPFAM" id="SSF57701">
    <property type="entry name" value="Zn2/Cys6 DNA-binding domain"/>
    <property type="match status" value="1"/>
</dbReference>
<gene>
    <name evidence="8" type="ORF">EURHEDRAFT_480400</name>
</gene>
<dbReference type="Pfam" id="PF04082">
    <property type="entry name" value="Fungal_trans"/>
    <property type="match status" value="1"/>
</dbReference>
<feature type="domain" description="Zn(2)-C6 fungal-type" evidence="7">
    <location>
        <begin position="4"/>
        <end position="34"/>
    </location>
</feature>
<dbReference type="PANTHER" id="PTHR46910">
    <property type="entry name" value="TRANSCRIPTION FACTOR PDR1"/>
    <property type="match status" value="1"/>
</dbReference>
<keyword evidence="1" id="KW-0479">Metal-binding</keyword>